<accession>A0A914WNQ7</accession>
<keyword evidence="6" id="KW-0391">Immunity</keyword>
<evidence type="ECO:0000256" key="3">
    <source>
        <dbReference type="ARBA" id="ARBA00022723"/>
    </source>
</evidence>
<keyword evidence="2" id="KW-0963">Cytoplasm</keyword>
<dbReference type="GO" id="GO:0002376">
    <property type="term" value="P:immune system process"/>
    <property type="evidence" value="ECO:0007669"/>
    <property type="project" value="UniProtKB-KW"/>
</dbReference>
<evidence type="ECO:0000256" key="2">
    <source>
        <dbReference type="ARBA" id="ARBA00022490"/>
    </source>
</evidence>
<dbReference type="Pfam" id="PF20173">
    <property type="entry name" value="ZnF_RZ-type"/>
    <property type="match status" value="1"/>
</dbReference>
<sequence length="111" mass="12610">MLREILEILNDSRDIKDEVEERVRTMLQELIRKHPASGLALTFHEQTQILSGLGPDVTKWYKCSKGHLYGIGECGRALQRAKCPNATKTSEANRIDSSPTVKRPLRCFMVI</sequence>
<evidence type="ECO:0000256" key="1">
    <source>
        <dbReference type="ARBA" id="ARBA00004496"/>
    </source>
</evidence>
<dbReference type="InterPro" id="IPR046439">
    <property type="entry name" value="ZF_RZ_dom"/>
</dbReference>
<dbReference type="GO" id="GO:0005737">
    <property type="term" value="C:cytoplasm"/>
    <property type="evidence" value="ECO:0007669"/>
    <property type="project" value="UniProtKB-SubCell"/>
</dbReference>
<organism evidence="8 9">
    <name type="scientific">Plectus sambesii</name>
    <dbReference type="NCBI Taxonomy" id="2011161"/>
    <lineage>
        <taxon>Eukaryota</taxon>
        <taxon>Metazoa</taxon>
        <taxon>Ecdysozoa</taxon>
        <taxon>Nematoda</taxon>
        <taxon>Chromadorea</taxon>
        <taxon>Plectida</taxon>
        <taxon>Plectina</taxon>
        <taxon>Plectoidea</taxon>
        <taxon>Plectidae</taxon>
        <taxon>Plectus</taxon>
    </lineage>
</organism>
<dbReference type="Proteomes" id="UP000887566">
    <property type="component" value="Unplaced"/>
</dbReference>
<keyword evidence="4" id="KW-0863">Zinc-finger</keyword>
<dbReference type="GO" id="GO:0008270">
    <property type="term" value="F:zinc ion binding"/>
    <property type="evidence" value="ECO:0007669"/>
    <property type="project" value="UniProtKB-KW"/>
</dbReference>
<keyword evidence="5" id="KW-0862">Zinc</keyword>
<keyword evidence="8" id="KW-1185">Reference proteome</keyword>
<evidence type="ECO:0000256" key="6">
    <source>
        <dbReference type="ARBA" id="ARBA00022859"/>
    </source>
</evidence>
<proteinExistence type="predicted"/>
<keyword evidence="3" id="KW-0479">Metal-binding</keyword>
<evidence type="ECO:0000313" key="9">
    <source>
        <dbReference type="WBParaSite" id="PSAMB.scaffold4709size13794.g24965.t1"/>
    </source>
</evidence>
<evidence type="ECO:0000256" key="5">
    <source>
        <dbReference type="ARBA" id="ARBA00022833"/>
    </source>
</evidence>
<protein>
    <submittedName>
        <fullName evidence="9">RZ-type domain-containing protein</fullName>
    </submittedName>
</protein>
<feature type="domain" description="RZ-type" evidence="7">
    <location>
        <begin position="41"/>
        <end position="111"/>
    </location>
</feature>
<dbReference type="AlphaFoldDB" id="A0A914WNQ7"/>
<evidence type="ECO:0000256" key="4">
    <source>
        <dbReference type="ARBA" id="ARBA00022771"/>
    </source>
</evidence>
<comment type="subcellular location">
    <subcellularLocation>
        <location evidence="1">Cytoplasm</location>
    </subcellularLocation>
</comment>
<dbReference type="WBParaSite" id="PSAMB.scaffold4709size13794.g24965.t1">
    <property type="protein sequence ID" value="PSAMB.scaffold4709size13794.g24965.t1"/>
    <property type="gene ID" value="PSAMB.scaffold4709size13794.g24965"/>
</dbReference>
<reference evidence="9" key="1">
    <citation type="submission" date="2022-11" db="UniProtKB">
        <authorList>
            <consortium name="WormBaseParasite"/>
        </authorList>
    </citation>
    <scope>IDENTIFICATION</scope>
</reference>
<dbReference type="PROSITE" id="PS51981">
    <property type="entry name" value="ZF_RZ"/>
    <property type="match status" value="1"/>
</dbReference>
<name>A0A914WNQ7_9BILA</name>
<evidence type="ECO:0000313" key="8">
    <source>
        <dbReference type="Proteomes" id="UP000887566"/>
    </source>
</evidence>
<evidence type="ECO:0000259" key="7">
    <source>
        <dbReference type="PROSITE" id="PS51981"/>
    </source>
</evidence>